<dbReference type="Proteomes" id="UP000027222">
    <property type="component" value="Unassembled WGS sequence"/>
</dbReference>
<reference evidence="2" key="1">
    <citation type="journal article" date="2014" name="Proc. Natl. Acad. Sci. U.S.A.">
        <title>Extensive sampling of basidiomycete genomes demonstrates inadequacy of the white-rot/brown-rot paradigm for wood decay fungi.</title>
        <authorList>
            <person name="Riley R."/>
            <person name="Salamov A.A."/>
            <person name="Brown D.W."/>
            <person name="Nagy L.G."/>
            <person name="Floudas D."/>
            <person name="Held B.W."/>
            <person name="Levasseur A."/>
            <person name="Lombard V."/>
            <person name="Morin E."/>
            <person name="Otillar R."/>
            <person name="Lindquist E.A."/>
            <person name="Sun H."/>
            <person name="LaButti K.M."/>
            <person name="Schmutz J."/>
            <person name="Jabbour D."/>
            <person name="Luo H."/>
            <person name="Baker S.E."/>
            <person name="Pisabarro A.G."/>
            <person name="Walton J.D."/>
            <person name="Blanchette R.A."/>
            <person name="Henrissat B."/>
            <person name="Martin F."/>
            <person name="Cullen D."/>
            <person name="Hibbett D.S."/>
            <person name="Grigoriev I.V."/>
        </authorList>
    </citation>
    <scope>NUCLEOTIDE SEQUENCE [LARGE SCALE GENOMIC DNA]</scope>
    <source>
        <strain evidence="2">CBS 339.88</strain>
    </source>
</reference>
<accession>A0A067SGD4</accession>
<dbReference type="EMBL" id="KL142420">
    <property type="protein sequence ID" value="KDR66814.1"/>
    <property type="molecule type" value="Genomic_DNA"/>
</dbReference>
<proteinExistence type="predicted"/>
<name>A0A067SGD4_GALM3</name>
<protein>
    <submittedName>
        <fullName evidence="1">Uncharacterized protein</fullName>
    </submittedName>
</protein>
<evidence type="ECO:0000313" key="2">
    <source>
        <dbReference type="Proteomes" id="UP000027222"/>
    </source>
</evidence>
<dbReference type="AlphaFoldDB" id="A0A067SGD4"/>
<dbReference type="HOGENOM" id="CLU_2015468_0_0_1"/>
<sequence>MLIARAVFFVSCGSPLSSRLSTASNMVKHLAFHRLPCIEIGKLLPDAAVVYDWRVSMRSGSLPSLGSASKLRSSHDRAASLFGGPISPCASSTRGLPRPESKLCFVYRVYSSTSSSDYTKFVD</sequence>
<gene>
    <name evidence="1" type="ORF">GALMADRAFT_1141068</name>
</gene>
<organism evidence="1 2">
    <name type="scientific">Galerina marginata (strain CBS 339.88)</name>
    <dbReference type="NCBI Taxonomy" id="685588"/>
    <lineage>
        <taxon>Eukaryota</taxon>
        <taxon>Fungi</taxon>
        <taxon>Dikarya</taxon>
        <taxon>Basidiomycota</taxon>
        <taxon>Agaricomycotina</taxon>
        <taxon>Agaricomycetes</taxon>
        <taxon>Agaricomycetidae</taxon>
        <taxon>Agaricales</taxon>
        <taxon>Agaricineae</taxon>
        <taxon>Strophariaceae</taxon>
        <taxon>Galerina</taxon>
    </lineage>
</organism>
<evidence type="ECO:0000313" key="1">
    <source>
        <dbReference type="EMBL" id="KDR66814.1"/>
    </source>
</evidence>
<keyword evidence="2" id="KW-1185">Reference proteome</keyword>